<evidence type="ECO:0000256" key="7">
    <source>
        <dbReference type="ARBA" id="ARBA00023136"/>
    </source>
</evidence>
<protein>
    <submittedName>
        <fullName evidence="9">OppD Oligopeptide transport ATP-binding protein</fullName>
    </submittedName>
</protein>
<keyword evidence="10" id="KW-1185">Reference proteome</keyword>
<evidence type="ECO:0000256" key="6">
    <source>
        <dbReference type="ARBA" id="ARBA00022840"/>
    </source>
</evidence>
<dbReference type="AlphaFoldDB" id="A0A430FUD9"/>
<evidence type="ECO:0000313" key="10">
    <source>
        <dbReference type="Proteomes" id="UP000287470"/>
    </source>
</evidence>
<dbReference type="Proteomes" id="UP000287470">
    <property type="component" value="Unassembled WGS sequence"/>
</dbReference>
<comment type="similarity">
    <text evidence="2">Belongs to the ABC transporter superfamily.</text>
</comment>
<keyword evidence="6 9" id="KW-0067">ATP-binding</keyword>
<keyword evidence="7" id="KW-0472">Membrane</keyword>
<reference evidence="9 10" key="1">
    <citation type="submission" date="2018-09" db="EMBL/GenBank/DDBJ databases">
        <title>Characterization of the phylogenetic diversity of five novel species belonging to the genus Bifidobacterium.</title>
        <authorList>
            <person name="Lugli G.A."/>
            <person name="Duranti S."/>
            <person name="Milani C."/>
        </authorList>
    </citation>
    <scope>NUCLEOTIDE SEQUENCE [LARGE SCALE GENOMIC DNA]</scope>
    <source>
        <strain evidence="9 10">2033B</strain>
    </source>
</reference>
<dbReference type="NCBIfam" id="NF008453">
    <property type="entry name" value="PRK11308.1"/>
    <property type="match status" value="2"/>
</dbReference>
<comment type="caution">
    <text evidence="9">The sequence shown here is derived from an EMBL/GenBank/DDBJ whole genome shotgun (WGS) entry which is preliminary data.</text>
</comment>
<dbReference type="InterPro" id="IPR013563">
    <property type="entry name" value="Oligopep_ABC_C"/>
</dbReference>
<dbReference type="NCBIfam" id="NF007739">
    <property type="entry name" value="PRK10419.1"/>
    <property type="match status" value="2"/>
</dbReference>
<dbReference type="PROSITE" id="PS00211">
    <property type="entry name" value="ABC_TRANSPORTER_1"/>
    <property type="match status" value="2"/>
</dbReference>
<sequence>MFRKTTTMKNRKNANDPVMLERTELVRDDILRYELLEGNGPKGAPQGDPIMQVRDLKVSFNTEAGVCRAVRGVNFDLWRGRTLGIVGESGSGKSVTALSLIGLLDDNAKVEGSIKLDGIELIGKTDEQLSTIRGERIAMVFQDPLSALTPMFTIGDQIAEGLLMHHPDMTKEQVHDRCVELLELVGIPQPEERLTSFPHQFSGGMRQRVMIAIAIANDPDVIIADEPTTALDVTIQAQILDVLAKAQKETGAAVVLITHDLGVVAGAADDILVMYAGRPVERASIDDIFQHPSMPYTMGLLGAVPKPHVAASQRLVPIQGNPPSLVDIPKGCPFSPRCPLATPECSQAEPDLEVVDPANGHLASCRRLDEIVSKNMKYTDVFPVPENLPADWAEVPRDQRPVTLDVEHLVKHFPLTGGGMFRRTVGQVAAVDDVTFKIRQGETLALVGESGSGKSTTLMEIMNLLKPEDGRIVVLGKDLAELKSRADRKALRKDLQIIFQDPMSSLDPRMPIYDVLAEPMRAHKWSKERINERIGELMELVGINPDYVDRFPSQFSGGQRQRISIARALATDPKVLLLDEPIASLDVSIQAGIINLLEDLQAKLKISYLFVAHDLAVIRHISDRVAVMYLGQVVELGETEDVFTHPRHPYTQALLSAIPVPDPVVERTRQRIILKGDLPSPAEKHLGCRFASRCPVKLTLSPERQRMCETQRPVLGSDEQIATEYACHFPLDVTSESTPF</sequence>
<dbReference type="GO" id="GO:0016887">
    <property type="term" value="F:ATP hydrolysis activity"/>
    <property type="evidence" value="ECO:0007669"/>
    <property type="project" value="InterPro"/>
</dbReference>
<dbReference type="InterPro" id="IPR003439">
    <property type="entry name" value="ABC_transporter-like_ATP-bd"/>
</dbReference>
<dbReference type="NCBIfam" id="TIGR01727">
    <property type="entry name" value="oligo_HPY"/>
    <property type="match status" value="2"/>
</dbReference>
<dbReference type="EMBL" id="QXGK01000008">
    <property type="protein sequence ID" value="RSX56704.1"/>
    <property type="molecule type" value="Genomic_DNA"/>
</dbReference>
<dbReference type="SMART" id="SM00382">
    <property type="entry name" value="AAA"/>
    <property type="match status" value="2"/>
</dbReference>
<keyword evidence="5" id="KW-0547">Nucleotide-binding</keyword>
<dbReference type="CDD" id="cd03257">
    <property type="entry name" value="ABC_NikE_OppD_transporters"/>
    <property type="match status" value="2"/>
</dbReference>
<evidence type="ECO:0000256" key="3">
    <source>
        <dbReference type="ARBA" id="ARBA00022448"/>
    </source>
</evidence>
<keyword evidence="4" id="KW-1003">Cell membrane</keyword>
<evidence type="ECO:0000313" key="9">
    <source>
        <dbReference type="EMBL" id="RSX56704.1"/>
    </source>
</evidence>
<feature type="domain" description="ABC transporter" evidence="8">
    <location>
        <begin position="404"/>
        <end position="655"/>
    </location>
</feature>
<feature type="domain" description="ABC transporter" evidence="8">
    <location>
        <begin position="53"/>
        <end position="301"/>
    </location>
</feature>
<accession>A0A430FUD9</accession>
<dbReference type="Pfam" id="PF00005">
    <property type="entry name" value="ABC_tran"/>
    <property type="match status" value="2"/>
</dbReference>
<dbReference type="Pfam" id="PF08352">
    <property type="entry name" value="oligo_HPY"/>
    <property type="match status" value="2"/>
</dbReference>
<proteinExistence type="inferred from homology"/>
<dbReference type="InterPro" id="IPR017871">
    <property type="entry name" value="ABC_transporter-like_CS"/>
</dbReference>
<dbReference type="GO" id="GO:0015833">
    <property type="term" value="P:peptide transport"/>
    <property type="evidence" value="ECO:0007669"/>
    <property type="project" value="InterPro"/>
</dbReference>
<dbReference type="PANTHER" id="PTHR43297:SF2">
    <property type="entry name" value="DIPEPTIDE TRANSPORT ATP-BINDING PROTEIN DPPD"/>
    <property type="match status" value="1"/>
</dbReference>
<evidence type="ECO:0000256" key="5">
    <source>
        <dbReference type="ARBA" id="ARBA00022741"/>
    </source>
</evidence>
<organism evidence="9 10">
    <name type="scientific">Bifidobacterium samirii</name>
    <dbReference type="NCBI Taxonomy" id="2306974"/>
    <lineage>
        <taxon>Bacteria</taxon>
        <taxon>Bacillati</taxon>
        <taxon>Actinomycetota</taxon>
        <taxon>Actinomycetes</taxon>
        <taxon>Bifidobacteriales</taxon>
        <taxon>Bifidobacteriaceae</taxon>
        <taxon>Bifidobacterium</taxon>
    </lineage>
</organism>
<gene>
    <name evidence="9" type="ORF">D2E24_0994</name>
</gene>
<dbReference type="FunFam" id="3.40.50.300:FF:000016">
    <property type="entry name" value="Oligopeptide ABC transporter ATP-binding component"/>
    <property type="match status" value="2"/>
</dbReference>
<name>A0A430FUD9_9BIFI</name>
<evidence type="ECO:0000256" key="2">
    <source>
        <dbReference type="ARBA" id="ARBA00005417"/>
    </source>
</evidence>
<dbReference type="GO" id="GO:0005524">
    <property type="term" value="F:ATP binding"/>
    <property type="evidence" value="ECO:0007669"/>
    <property type="project" value="UniProtKB-KW"/>
</dbReference>
<comment type="subcellular location">
    <subcellularLocation>
        <location evidence="1">Cell membrane</location>
        <topology evidence="1">Peripheral membrane protein</topology>
    </subcellularLocation>
</comment>
<evidence type="ECO:0000256" key="1">
    <source>
        <dbReference type="ARBA" id="ARBA00004202"/>
    </source>
</evidence>
<evidence type="ECO:0000259" key="8">
    <source>
        <dbReference type="PROSITE" id="PS50893"/>
    </source>
</evidence>
<dbReference type="Gene3D" id="3.40.50.300">
    <property type="entry name" value="P-loop containing nucleotide triphosphate hydrolases"/>
    <property type="match status" value="2"/>
</dbReference>
<dbReference type="SUPFAM" id="SSF52540">
    <property type="entry name" value="P-loop containing nucleoside triphosphate hydrolases"/>
    <property type="match status" value="2"/>
</dbReference>
<dbReference type="InterPro" id="IPR027417">
    <property type="entry name" value="P-loop_NTPase"/>
</dbReference>
<dbReference type="PROSITE" id="PS50893">
    <property type="entry name" value="ABC_TRANSPORTER_2"/>
    <property type="match status" value="2"/>
</dbReference>
<keyword evidence="3" id="KW-0813">Transport</keyword>
<dbReference type="InterPro" id="IPR050388">
    <property type="entry name" value="ABC_Ni/Peptide_Import"/>
</dbReference>
<dbReference type="GO" id="GO:0005886">
    <property type="term" value="C:plasma membrane"/>
    <property type="evidence" value="ECO:0007669"/>
    <property type="project" value="UniProtKB-SubCell"/>
</dbReference>
<dbReference type="InterPro" id="IPR003593">
    <property type="entry name" value="AAA+_ATPase"/>
</dbReference>
<dbReference type="PANTHER" id="PTHR43297">
    <property type="entry name" value="OLIGOPEPTIDE TRANSPORT ATP-BINDING PROTEIN APPD"/>
    <property type="match status" value="1"/>
</dbReference>
<evidence type="ECO:0000256" key="4">
    <source>
        <dbReference type="ARBA" id="ARBA00022475"/>
    </source>
</evidence>